<dbReference type="PRINTS" id="PR01217">
    <property type="entry name" value="PRICHEXTENSN"/>
</dbReference>
<sequence>MAQQQPQVPQMAARQFSSPQPTQSPRSTQSPINHPPQGLTLPPNNQPRLSPNPSPAQPSSPYPPPQPQPYQQQQYAASPIASPMNSAAASPSYPNMTLPPQIAQYQNNKQFQSNAPYQNGVTTPSLALPDARQSFTSTPTTPLAPATPNPQYTPVMLAPIAGPSTPVPATPGVMGPPSKPAERPTKEYEYDATDSLAGTGINIRDEEQALADYYAGSFGSESRYGFPANPPGSKASFYGAGLANQPAQPTAAKTPEQLAAEAADRAWSESAHNLATVRSNELKNPFLLIANLHRRAGEICKFHDINLNLDLKNPAQSIGKMKPAETWPEPTLTVGTKPGPDGALVHTTGSWIPHDAFLVDQLALLSLATKHRIREKLEDGFHVATARQKTAHGSVPADWADVAAPIASAVGVLAAQDPTSRAGGESAVSPRTNPLKRSLDGSNSSSATSAAKATPMNPLKDNLSFALRENVTGDREVEEARLRKRQKRVNPESATSASRAGSVAPGTPGAVTPDQEKSMTKKEERALKKAGGGRGGRAGIGDTSTATANQTLQHLMGGFGGRKKGKQYSWMTAGASGASTPTRLNTTDLPGTPGAASTTATRTPRLTQEGKQRFGTWREDGDRGKQIQLRDWITVMEIDGRELKAIQDAYIKLDSVESTLS</sequence>
<evidence type="ECO:0000256" key="1">
    <source>
        <dbReference type="SAM" id="MobiDB-lite"/>
    </source>
</evidence>
<protein>
    <submittedName>
        <fullName evidence="2">Transcription initiation factor TFIID component TAF4</fullName>
    </submittedName>
</protein>
<feature type="compositionally biased region" description="Low complexity" evidence="1">
    <location>
        <begin position="444"/>
        <end position="454"/>
    </location>
</feature>
<keyword evidence="3" id="KW-1185">Reference proteome</keyword>
<evidence type="ECO:0000313" key="3">
    <source>
        <dbReference type="Proteomes" id="UP001174691"/>
    </source>
</evidence>
<feature type="compositionally biased region" description="Polar residues" evidence="1">
    <location>
        <begin position="577"/>
        <end position="588"/>
    </location>
</feature>
<accession>A0AA38RIR3</accession>
<comment type="caution">
    <text evidence="2">The sequence shown here is derived from an EMBL/GenBank/DDBJ whole genome shotgun (WGS) entry which is preliminary data.</text>
</comment>
<gene>
    <name evidence="2" type="ORF">NKR19_g5287</name>
</gene>
<dbReference type="AlphaFoldDB" id="A0AA38RIR3"/>
<feature type="compositionally biased region" description="Basic and acidic residues" evidence="1">
    <location>
        <begin position="471"/>
        <end position="481"/>
    </location>
</feature>
<feature type="compositionally biased region" description="Basic and acidic residues" evidence="1">
    <location>
        <begin position="514"/>
        <end position="527"/>
    </location>
</feature>
<feature type="compositionally biased region" description="Low complexity" evidence="1">
    <location>
        <begin position="1"/>
        <end position="31"/>
    </location>
</feature>
<feature type="compositionally biased region" description="Polar residues" evidence="1">
    <location>
        <begin position="103"/>
        <end position="125"/>
    </location>
</feature>
<feature type="compositionally biased region" description="Low complexity" evidence="1">
    <location>
        <begin position="589"/>
        <end position="605"/>
    </location>
</feature>
<feature type="region of interest" description="Disordered" evidence="1">
    <location>
        <begin position="1"/>
        <end position="125"/>
    </location>
</feature>
<feature type="region of interest" description="Disordered" evidence="1">
    <location>
        <begin position="417"/>
        <end position="544"/>
    </location>
</feature>
<feature type="compositionally biased region" description="Low complexity" evidence="1">
    <location>
        <begin position="69"/>
        <end position="94"/>
    </location>
</feature>
<feature type="compositionally biased region" description="Gly residues" evidence="1">
    <location>
        <begin position="530"/>
        <end position="539"/>
    </location>
</feature>
<evidence type="ECO:0000313" key="2">
    <source>
        <dbReference type="EMBL" id="KAJ9150491.1"/>
    </source>
</evidence>
<dbReference type="EMBL" id="JANBVN010000071">
    <property type="protein sequence ID" value="KAJ9150491.1"/>
    <property type="molecule type" value="Genomic_DNA"/>
</dbReference>
<reference evidence="2" key="1">
    <citation type="submission" date="2022-07" db="EMBL/GenBank/DDBJ databases">
        <title>Fungi with potential for degradation of polypropylene.</title>
        <authorList>
            <person name="Gostincar C."/>
        </authorList>
    </citation>
    <scope>NUCLEOTIDE SEQUENCE</scope>
    <source>
        <strain evidence="2">EXF-13287</strain>
    </source>
</reference>
<feature type="region of interest" description="Disordered" evidence="1">
    <location>
        <begin position="574"/>
        <end position="605"/>
    </location>
</feature>
<proteinExistence type="predicted"/>
<organism evidence="2 3">
    <name type="scientific">Coniochaeta hoffmannii</name>
    <dbReference type="NCBI Taxonomy" id="91930"/>
    <lineage>
        <taxon>Eukaryota</taxon>
        <taxon>Fungi</taxon>
        <taxon>Dikarya</taxon>
        <taxon>Ascomycota</taxon>
        <taxon>Pezizomycotina</taxon>
        <taxon>Sordariomycetes</taxon>
        <taxon>Sordariomycetidae</taxon>
        <taxon>Coniochaetales</taxon>
        <taxon>Coniochaetaceae</taxon>
        <taxon>Coniochaeta</taxon>
    </lineage>
</organism>
<name>A0AA38RIR3_9PEZI</name>
<feature type="compositionally biased region" description="Pro residues" evidence="1">
    <location>
        <begin position="50"/>
        <end position="68"/>
    </location>
</feature>
<dbReference type="Proteomes" id="UP001174691">
    <property type="component" value="Unassembled WGS sequence"/>
</dbReference>